<feature type="region of interest" description="Disordered" evidence="1">
    <location>
        <begin position="306"/>
        <end position="333"/>
    </location>
</feature>
<sequence>MDQHDIMPVTVKVDLCGPVSGPRWGSVLMQSISFAFANRGLTDILPVYFRIATGKAVKTDWQVPVLHRCLSHIMKNAKEMCKKHAPQCYALEMHIFGLFTTASTVHELEDMVAALVPPSTDLDEYSSVGGGGGGGGGVVWRGVGALGRGGLDTSAVRIGALGRGGLGPSAVCFTLLGIRRSWERLPAQSHTGQPLTSHCPGTLQLQDRVHPCLPTAPCLCGREKGGETGRRHTATEMSLPGYNSHGSTLNGPAQSYPPTYPPSTYYGAPPTPPQGYPSKPQPSSAPSIQYYYQNNHIPAQTHPVITSAPPLQQYPSGPLPTGPPACPEYSQQSAYNTPESYHSYQSYVAAPPALQPIRQQYTNTPASACAAGTYTPQAQSSLGGLLPVQTSAPLHQYSPVRRPPSESSSATLGHQQTAINGQPQGSPPQPQYAVYKGTSGPSEPAESSSSSEDDDLDDDEDEDEEAGGDTSSSSTGTASPVPNSYNSLEEGNYPGTAHQNLTSVI</sequence>
<proteinExistence type="predicted"/>
<dbReference type="EMBL" id="OZ035830">
    <property type="protein sequence ID" value="CAL1613093.1"/>
    <property type="molecule type" value="Genomic_DNA"/>
</dbReference>
<reference evidence="2 3" key="1">
    <citation type="submission" date="2024-04" db="EMBL/GenBank/DDBJ databases">
        <authorList>
            <person name="Waldvogel A.-M."/>
            <person name="Schoenle A."/>
        </authorList>
    </citation>
    <scope>NUCLEOTIDE SEQUENCE [LARGE SCALE GENOMIC DNA]</scope>
</reference>
<feature type="compositionally biased region" description="Low complexity" evidence="1">
    <location>
        <begin position="468"/>
        <end position="480"/>
    </location>
</feature>
<feature type="compositionally biased region" description="Acidic residues" evidence="1">
    <location>
        <begin position="451"/>
        <end position="467"/>
    </location>
</feature>
<feature type="region of interest" description="Disordered" evidence="1">
    <location>
        <begin position="395"/>
        <end position="505"/>
    </location>
</feature>
<feature type="compositionally biased region" description="Pro residues" evidence="1">
    <location>
        <begin position="317"/>
        <end position="326"/>
    </location>
</feature>
<evidence type="ECO:0000256" key="1">
    <source>
        <dbReference type="SAM" id="MobiDB-lite"/>
    </source>
</evidence>
<feature type="region of interest" description="Disordered" evidence="1">
    <location>
        <begin position="224"/>
        <end position="287"/>
    </location>
</feature>
<feature type="compositionally biased region" description="Low complexity" evidence="1">
    <location>
        <begin position="437"/>
        <end position="450"/>
    </location>
</feature>
<protein>
    <submittedName>
        <fullName evidence="2">Uncharacterized protein</fullName>
    </submittedName>
</protein>
<dbReference type="Proteomes" id="UP001497482">
    <property type="component" value="Chromosome 8"/>
</dbReference>
<evidence type="ECO:0000313" key="3">
    <source>
        <dbReference type="Proteomes" id="UP001497482"/>
    </source>
</evidence>
<name>A0AAV2MIB5_KNICA</name>
<dbReference type="AlphaFoldDB" id="A0AAV2MIB5"/>
<organism evidence="2 3">
    <name type="scientific">Knipowitschia caucasica</name>
    <name type="common">Caucasian dwarf goby</name>
    <name type="synonym">Pomatoschistus caucasicus</name>
    <dbReference type="NCBI Taxonomy" id="637954"/>
    <lineage>
        <taxon>Eukaryota</taxon>
        <taxon>Metazoa</taxon>
        <taxon>Chordata</taxon>
        <taxon>Craniata</taxon>
        <taxon>Vertebrata</taxon>
        <taxon>Euteleostomi</taxon>
        <taxon>Actinopterygii</taxon>
        <taxon>Neopterygii</taxon>
        <taxon>Teleostei</taxon>
        <taxon>Neoteleostei</taxon>
        <taxon>Acanthomorphata</taxon>
        <taxon>Gobiaria</taxon>
        <taxon>Gobiiformes</taxon>
        <taxon>Gobioidei</taxon>
        <taxon>Gobiidae</taxon>
        <taxon>Gobiinae</taxon>
        <taxon>Knipowitschia</taxon>
    </lineage>
</organism>
<accession>A0AAV2MIB5</accession>
<evidence type="ECO:0000313" key="2">
    <source>
        <dbReference type="EMBL" id="CAL1613093.1"/>
    </source>
</evidence>
<feature type="compositionally biased region" description="Basic and acidic residues" evidence="1">
    <location>
        <begin position="224"/>
        <end position="234"/>
    </location>
</feature>
<feature type="compositionally biased region" description="Low complexity" evidence="1">
    <location>
        <begin position="251"/>
        <end position="268"/>
    </location>
</feature>
<feature type="compositionally biased region" description="Polar residues" evidence="1">
    <location>
        <begin position="410"/>
        <end position="420"/>
    </location>
</feature>
<keyword evidence="3" id="KW-1185">Reference proteome</keyword>
<gene>
    <name evidence="2" type="ORF">KC01_LOCUS39357</name>
</gene>